<evidence type="ECO:0000313" key="1">
    <source>
        <dbReference type="EMBL" id="QBR83722.1"/>
    </source>
</evidence>
<dbReference type="RefSeq" id="WP_135060056.1">
    <property type="nucleotide sequence ID" value="NZ_CP038254.1"/>
</dbReference>
<reference evidence="1 2" key="1">
    <citation type="submission" date="2019-03" db="EMBL/GenBank/DDBJ databases">
        <title>Diverse conjugative elements silence natural transformation in Legionella species.</title>
        <authorList>
            <person name="Durieux I."/>
            <person name="Ginevra C."/>
            <person name="Attaiech L."/>
            <person name="Picq K."/>
            <person name="Juan P.A."/>
            <person name="Jarraud S."/>
            <person name="Charpentier X."/>
        </authorList>
    </citation>
    <scope>NUCLEOTIDE SEQUENCE [LARGE SCALE GENOMIC DNA]</scope>
    <source>
        <strain evidence="1 2">HL-0427-4011</strain>
    </source>
</reference>
<accession>A0AAX1EF96</accession>
<organism evidence="1 2">
    <name type="scientific">Legionella israelensis</name>
    <dbReference type="NCBI Taxonomy" id="454"/>
    <lineage>
        <taxon>Bacteria</taxon>
        <taxon>Pseudomonadati</taxon>
        <taxon>Pseudomonadota</taxon>
        <taxon>Gammaproteobacteria</taxon>
        <taxon>Legionellales</taxon>
        <taxon>Legionellaceae</taxon>
        <taxon>Legionella</taxon>
    </lineage>
</organism>
<evidence type="ECO:0000313" key="2">
    <source>
        <dbReference type="Proteomes" id="UP000295517"/>
    </source>
</evidence>
<protein>
    <submittedName>
        <fullName evidence="1">Uncharacterized protein</fullName>
    </submittedName>
</protein>
<name>A0AAX1EF96_9GAMM</name>
<dbReference type="AlphaFoldDB" id="A0AAX1EF96"/>
<dbReference type="EMBL" id="CP038254">
    <property type="protein sequence ID" value="QBR83722.1"/>
    <property type="molecule type" value="Genomic_DNA"/>
</dbReference>
<sequence>MKSFKDIQELLLSEKNGRVSPDTLAFFLFLKAERRKSKEKQFYAFAINHEEIEELSEAIETLILMSKSDVSFQVAVSSTDLVLIHWSFLEFNFKLNHSKKPTLKIFICDPLGIEQTICLAARLSHVMQFGNLSRFCELKVYLSNDTLQIRGRDCAYFTLDNMAMLSNQSEFESLYDYMENHQLLRDHIKVSKKLYEFRKSLTMLDNEEENEELNKVFHFDFVVSSLPVRLLRTKQSVPDLKKEIEETGLAFDIVNHKKETAWRSISRYLFLATTRTKEQTLRNMRVNKKKEIMEVSIQKAIEEIRQKPSLETERIDFFNQAVSQHRTAGLKKFINTLRTECLEEKDNRENLSYI</sequence>
<dbReference type="Proteomes" id="UP000295517">
    <property type="component" value="Chromosome"/>
</dbReference>
<proteinExistence type="predicted"/>
<gene>
    <name evidence="1" type="ORF">E3983_04745</name>
</gene>